<reference evidence="3" key="1">
    <citation type="submission" date="2016-06" db="UniProtKB">
        <authorList>
            <consortium name="WormBaseParasite"/>
        </authorList>
    </citation>
    <scope>IDENTIFICATION</scope>
</reference>
<dbReference type="GO" id="GO:0005739">
    <property type="term" value="C:mitochondrion"/>
    <property type="evidence" value="ECO:0007669"/>
    <property type="project" value="TreeGrafter"/>
</dbReference>
<keyword evidence="1" id="KW-0210">Decarboxylase</keyword>
<dbReference type="GO" id="GO:0004609">
    <property type="term" value="F:phosphatidylserine decarboxylase activity"/>
    <property type="evidence" value="ECO:0007669"/>
    <property type="project" value="InterPro"/>
</dbReference>
<dbReference type="AlphaFoldDB" id="A0A183J9E1"/>
<dbReference type="InterPro" id="IPR003817">
    <property type="entry name" value="PS_Dcarbxylase"/>
</dbReference>
<accession>A0A183J9E1</accession>
<dbReference type="PANTHER" id="PTHR10067:SF6">
    <property type="entry name" value="PHOSPHATIDYLSERINE DECARBOXYLASE PROENZYME, MITOCHONDRIAL"/>
    <property type="match status" value="1"/>
</dbReference>
<keyword evidence="2" id="KW-0456">Lyase</keyword>
<evidence type="ECO:0000256" key="1">
    <source>
        <dbReference type="ARBA" id="ARBA00022793"/>
    </source>
</evidence>
<sequence length="131" mass="15066">LYTLFLIVSRPHRLLFFLVQLTVYSCLPLHGVSRFWGRLNEYSIPVFLRRPILGTFAWLIGCDLSEAVEPNLASYRNASELFRRSIREELRPIAAEKLVAPADGLIMQCGEVEKNQVEQVKGINYDLHSFL</sequence>
<organism evidence="3">
    <name type="scientific">Soboliphyme baturini</name>
    <dbReference type="NCBI Taxonomy" id="241478"/>
    <lineage>
        <taxon>Eukaryota</taxon>
        <taxon>Metazoa</taxon>
        <taxon>Ecdysozoa</taxon>
        <taxon>Nematoda</taxon>
        <taxon>Enoplea</taxon>
        <taxon>Dorylaimia</taxon>
        <taxon>Dioctophymatida</taxon>
        <taxon>Dioctophymatoidea</taxon>
        <taxon>Soboliphymatidae</taxon>
        <taxon>Soboliphyme</taxon>
    </lineage>
</organism>
<proteinExistence type="predicted"/>
<protein>
    <submittedName>
        <fullName evidence="3">Dynein_C domain-containing protein</fullName>
    </submittedName>
</protein>
<dbReference type="Pfam" id="PF02666">
    <property type="entry name" value="PS_Dcarbxylase"/>
    <property type="match status" value="1"/>
</dbReference>
<name>A0A183J9E1_9BILA</name>
<dbReference type="WBParaSite" id="SBAD_0001289701-mRNA-1">
    <property type="protein sequence ID" value="SBAD_0001289701-mRNA-1"/>
    <property type="gene ID" value="SBAD_0001289701"/>
</dbReference>
<evidence type="ECO:0000256" key="2">
    <source>
        <dbReference type="ARBA" id="ARBA00023239"/>
    </source>
</evidence>
<evidence type="ECO:0000313" key="3">
    <source>
        <dbReference type="WBParaSite" id="SBAD_0001289701-mRNA-1"/>
    </source>
</evidence>
<dbReference type="GO" id="GO:0006646">
    <property type="term" value="P:phosphatidylethanolamine biosynthetic process"/>
    <property type="evidence" value="ECO:0007669"/>
    <property type="project" value="TreeGrafter"/>
</dbReference>
<dbReference type="PANTHER" id="PTHR10067">
    <property type="entry name" value="PHOSPHATIDYLSERINE DECARBOXYLASE"/>
    <property type="match status" value="1"/>
</dbReference>